<dbReference type="Pfam" id="PF08190">
    <property type="entry name" value="PIH1"/>
    <property type="match status" value="1"/>
</dbReference>
<evidence type="ECO:0000259" key="5">
    <source>
        <dbReference type="Pfam" id="PF18201"/>
    </source>
</evidence>
<proteinExistence type="inferred from homology"/>
<dbReference type="AlphaFoldDB" id="A0A150GIB0"/>
<feature type="compositionally biased region" description="Basic and acidic residues" evidence="3">
    <location>
        <begin position="530"/>
        <end position="556"/>
    </location>
</feature>
<dbReference type="Pfam" id="PF18201">
    <property type="entry name" value="PIH1_CS"/>
    <property type="match status" value="1"/>
</dbReference>
<feature type="compositionally biased region" description="Low complexity" evidence="3">
    <location>
        <begin position="557"/>
        <end position="572"/>
    </location>
</feature>
<dbReference type="PANTHER" id="PTHR22997:SF0">
    <property type="entry name" value="PIH1 DOMAIN-CONTAINING PROTEIN 1"/>
    <property type="match status" value="1"/>
</dbReference>
<dbReference type="OrthoDB" id="546764at2759"/>
<feature type="compositionally biased region" description="Basic and acidic residues" evidence="3">
    <location>
        <begin position="477"/>
        <end position="491"/>
    </location>
</feature>
<reference evidence="7" key="1">
    <citation type="journal article" date="2016" name="Nat. Commun.">
        <title>The Gonium pectorale genome demonstrates co-option of cell cycle regulation during the evolution of multicellularity.</title>
        <authorList>
            <person name="Hanschen E.R."/>
            <person name="Marriage T.N."/>
            <person name="Ferris P.J."/>
            <person name="Hamaji T."/>
            <person name="Toyoda A."/>
            <person name="Fujiyama A."/>
            <person name="Neme R."/>
            <person name="Noguchi H."/>
            <person name="Minakuchi Y."/>
            <person name="Suzuki M."/>
            <person name="Kawai-Toyooka H."/>
            <person name="Smith D.R."/>
            <person name="Sparks H."/>
            <person name="Anderson J."/>
            <person name="Bakaric R."/>
            <person name="Luria V."/>
            <person name="Karger A."/>
            <person name="Kirschner M.W."/>
            <person name="Durand P.M."/>
            <person name="Michod R.E."/>
            <person name="Nozaki H."/>
            <person name="Olson B.J."/>
        </authorList>
    </citation>
    <scope>NUCLEOTIDE SEQUENCE [LARGE SCALE GENOMIC DNA]</scope>
    <source>
        <strain evidence="7">NIES-2863</strain>
    </source>
</reference>
<feature type="compositionally biased region" description="Low complexity" evidence="3">
    <location>
        <begin position="453"/>
        <end position="465"/>
    </location>
</feature>
<feature type="domain" description="PIH1D1/2/3 CS-like" evidence="5">
    <location>
        <begin position="320"/>
        <end position="419"/>
    </location>
</feature>
<evidence type="ECO:0000313" key="7">
    <source>
        <dbReference type="Proteomes" id="UP000075714"/>
    </source>
</evidence>
<keyword evidence="7" id="KW-1185">Reference proteome</keyword>
<dbReference type="InterPro" id="IPR050734">
    <property type="entry name" value="PIH1/Kintoun_subfamily"/>
</dbReference>
<dbReference type="STRING" id="33097.A0A150GIB0"/>
<feature type="region of interest" description="Disordered" evidence="3">
    <location>
        <begin position="453"/>
        <end position="629"/>
    </location>
</feature>
<dbReference type="InterPro" id="IPR041442">
    <property type="entry name" value="PIH1D1/2/3_CS-like"/>
</dbReference>
<feature type="domain" description="PIH1 N-terminal" evidence="4">
    <location>
        <begin position="109"/>
        <end position="217"/>
    </location>
</feature>
<evidence type="ECO:0000256" key="2">
    <source>
        <dbReference type="ARBA" id="ARBA00040540"/>
    </source>
</evidence>
<evidence type="ECO:0000256" key="1">
    <source>
        <dbReference type="ARBA" id="ARBA00008511"/>
    </source>
</evidence>
<feature type="compositionally biased region" description="Low complexity" evidence="3">
    <location>
        <begin position="252"/>
        <end position="268"/>
    </location>
</feature>
<evidence type="ECO:0000259" key="4">
    <source>
        <dbReference type="Pfam" id="PF08190"/>
    </source>
</evidence>
<protein>
    <recommendedName>
        <fullName evidence="2">PIH1 domain-containing protein 1</fullName>
    </recommendedName>
</protein>
<accession>A0A150GIB0</accession>
<name>A0A150GIB0_GONPE</name>
<comment type="caution">
    <text evidence="6">The sequence shown here is derived from an EMBL/GenBank/DDBJ whole genome shotgun (WGS) entry which is preliminary data.</text>
</comment>
<evidence type="ECO:0000256" key="3">
    <source>
        <dbReference type="SAM" id="MobiDB-lite"/>
    </source>
</evidence>
<comment type="similarity">
    <text evidence="1">Belongs to the PIH1 family.</text>
</comment>
<feature type="region of interest" description="Disordered" evidence="3">
    <location>
        <begin position="217"/>
        <end position="314"/>
    </location>
</feature>
<dbReference type="EMBL" id="LSYV01000021">
    <property type="protein sequence ID" value="KXZ49561.1"/>
    <property type="molecule type" value="Genomic_DNA"/>
</dbReference>
<sequence>MAGKVDLEKGLKDLKLTNEELNKFEKAFKDPEFVKLFEEYAKEVSDPKVKAETDMYLRQLEEQGRAEEVYGKGVQLVVPSPALVIKSKVLGPAEAAKDATGKGGGLPAGQKVFINICTSDKVGCYSLKDAKDAAGRVGKTLSIPLTLGPVRTGTDKHGQPASVYDFVVHPDSVQFANSNPAAFSSLAETALEHVEKVSQSRLSRGWRRLNIKYKGTEGCTEPPVQSIRTAEGGDSVGGRLRPRADVPGTDVPGAKSGPSVPAPAAAAATEGARQEGPAKGSSSRSAFSFDRSKDKAQARTQPEITDPAQPGYRHADGAVTPEWTLVHRGEADLAETWKDAGRGLALLPNVPKELLVRVTLPDVSSAGAVDLDVGQKMLKLTVPGRYQLSVPLPYAVDEAKGRAKLDKVRKQLEITLPVVPPPPPPAAMLAAAARGDGARLASGALVQELPGAGSVPAAAAPSSTGEEGSAAQAVALERPEAERGEGEHEADGLEGADASTAGEEAGLREKDAEAAGPTVAAQAGGGGRGPEGERQLTENERRWQEIHARAHAKEVDPQAGPSASAADADAGPGAVGAGGAVQGQADEEEAAGRPTGQPPAPAAAAPEELPPPTVLLRPRLQSSLAMELD</sequence>
<organism evidence="6 7">
    <name type="scientific">Gonium pectorale</name>
    <name type="common">Green alga</name>
    <dbReference type="NCBI Taxonomy" id="33097"/>
    <lineage>
        <taxon>Eukaryota</taxon>
        <taxon>Viridiplantae</taxon>
        <taxon>Chlorophyta</taxon>
        <taxon>core chlorophytes</taxon>
        <taxon>Chlorophyceae</taxon>
        <taxon>CS clade</taxon>
        <taxon>Chlamydomonadales</taxon>
        <taxon>Volvocaceae</taxon>
        <taxon>Gonium</taxon>
    </lineage>
</organism>
<dbReference type="GO" id="GO:0005737">
    <property type="term" value="C:cytoplasm"/>
    <property type="evidence" value="ECO:0007669"/>
    <property type="project" value="TreeGrafter"/>
</dbReference>
<dbReference type="PANTHER" id="PTHR22997">
    <property type="entry name" value="PIH1 DOMAIN-CONTAINING PROTEIN 1"/>
    <property type="match status" value="1"/>
</dbReference>
<evidence type="ECO:0000313" key="6">
    <source>
        <dbReference type="EMBL" id="KXZ49561.1"/>
    </source>
</evidence>
<dbReference type="Proteomes" id="UP000075714">
    <property type="component" value="Unassembled WGS sequence"/>
</dbReference>
<dbReference type="InterPro" id="IPR012981">
    <property type="entry name" value="PIH1_N"/>
</dbReference>
<feature type="compositionally biased region" description="Low complexity" evidence="3">
    <location>
        <begin position="278"/>
        <end position="289"/>
    </location>
</feature>
<gene>
    <name evidence="6" type="ORF">GPECTOR_20g416</name>
</gene>